<name>A0A8J3CNQ3_9PROT</name>
<dbReference type="EMBL" id="BMZH01000001">
    <property type="protein sequence ID" value="GHA83118.1"/>
    <property type="molecule type" value="Genomic_DNA"/>
</dbReference>
<gene>
    <name evidence="2" type="ORF">GCM10009069_03010</name>
</gene>
<proteinExistence type="predicted"/>
<organism evidence="2 3">
    <name type="scientific">Algimonas arctica</name>
    <dbReference type="NCBI Taxonomy" id="1479486"/>
    <lineage>
        <taxon>Bacteria</taxon>
        <taxon>Pseudomonadati</taxon>
        <taxon>Pseudomonadota</taxon>
        <taxon>Alphaproteobacteria</taxon>
        <taxon>Maricaulales</taxon>
        <taxon>Robiginitomaculaceae</taxon>
        <taxon>Algimonas</taxon>
    </lineage>
</organism>
<dbReference type="RefSeq" id="WP_189494665.1">
    <property type="nucleotide sequence ID" value="NZ_BMZH01000001.1"/>
</dbReference>
<dbReference type="Gene3D" id="3.40.50.10610">
    <property type="entry name" value="ABC-type transport auxiliary lipoprotein component"/>
    <property type="match status" value="1"/>
</dbReference>
<comment type="caution">
    <text evidence="2">The sequence shown here is derived from an EMBL/GenBank/DDBJ whole genome shotgun (WGS) entry which is preliminary data.</text>
</comment>
<dbReference type="Proteomes" id="UP000634004">
    <property type="component" value="Unassembled WGS sequence"/>
</dbReference>
<sequence>MIRNFALSVAALSITACSIIPDPAPAEIIYRLSLSGESVPANPQATVIRVDRPAATSVFNSRSIVVSPDGRRLSTAAQAQWPEGTPTMLQGALVDAFSREASIVGVLPESGTRTDTRIHFSIKNFEAQFDRGPDSAPLAVVRYTVTLANATDRRLIDTFVTRQEIRARAASVSDIVKALEKANDAAMSDIVAWVVQANRKGLIAEAIPDLSAG</sequence>
<dbReference type="PROSITE" id="PS51257">
    <property type="entry name" value="PROKAR_LIPOPROTEIN"/>
    <property type="match status" value="1"/>
</dbReference>
<dbReference type="SUPFAM" id="SSF159594">
    <property type="entry name" value="XCC0632-like"/>
    <property type="match status" value="1"/>
</dbReference>
<dbReference type="AlphaFoldDB" id="A0A8J3CNQ3"/>
<feature type="domain" description="ABC-type transport auxiliary lipoprotein component" evidence="1">
    <location>
        <begin position="37"/>
        <end position="190"/>
    </location>
</feature>
<evidence type="ECO:0000259" key="1">
    <source>
        <dbReference type="Pfam" id="PF03886"/>
    </source>
</evidence>
<reference evidence="2" key="1">
    <citation type="journal article" date="2014" name="Int. J. Syst. Evol. Microbiol.">
        <title>Complete genome sequence of Corynebacterium casei LMG S-19264T (=DSM 44701T), isolated from a smear-ripened cheese.</title>
        <authorList>
            <consortium name="US DOE Joint Genome Institute (JGI-PGF)"/>
            <person name="Walter F."/>
            <person name="Albersmeier A."/>
            <person name="Kalinowski J."/>
            <person name="Ruckert C."/>
        </authorList>
    </citation>
    <scope>NUCLEOTIDE SEQUENCE</scope>
    <source>
        <strain evidence="2">KCTC 32513</strain>
    </source>
</reference>
<dbReference type="InterPro" id="IPR005586">
    <property type="entry name" value="ABC_trans_aux"/>
</dbReference>
<dbReference type="Pfam" id="PF03886">
    <property type="entry name" value="ABC_trans_aux"/>
    <property type="match status" value="1"/>
</dbReference>
<reference evidence="2" key="2">
    <citation type="submission" date="2020-09" db="EMBL/GenBank/DDBJ databases">
        <authorList>
            <person name="Sun Q."/>
            <person name="Kim S."/>
        </authorList>
    </citation>
    <scope>NUCLEOTIDE SEQUENCE</scope>
    <source>
        <strain evidence="2">KCTC 32513</strain>
    </source>
</reference>
<keyword evidence="3" id="KW-1185">Reference proteome</keyword>
<protein>
    <recommendedName>
        <fullName evidence="1">ABC-type transport auxiliary lipoprotein component domain-containing protein</fullName>
    </recommendedName>
</protein>
<evidence type="ECO:0000313" key="3">
    <source>
        <dbReference type="Proteomes" id="UP000634004"/>
    </source>
</evidence>
<evidence type="ECO:0000313" key="2">
    <source>
        <dbReference type="EMBL" id="GHA83118.1"/>
    </source>
</evidence>
<accession>A0A8J3CNQ3</accession>